<keyword evidence="4" id="KW-1185">Reference proteome</keyword>
<proteinExistence type="predicted"/>
<evidence type="ECO:0000256" key="1">
    <source>
        <dbReference type="ARBA" id="ARBA00022737"/>
    </source>
</evidence>
<name>A0A8H5G239_9AGAR</name>
<sequence>MAEQSSMHKLLIINLVQQESTSSMMPLPQRHPSTTLKNEIIPLRAMKAHEKQYIKDITNWATASNEDGAILPPYWMKGPAAVGKSAVAQTCARRLNTSGSLAAAFFFSINGRRKDHTRFFPTLAYQLSTTLSEYRDIVNRKVSIDKTPVKKTLPFQFRSLIVEPFQELSEQGKGGRRRVIVIDGLDECENTNAQMEIIASSIRAGSVPFRWAVFSREESHIVSAFASFIEPSLCHSVLLPISRQADGEIELYLRGGFEDML</sequence>
<evidence type="ECO:0000259" key="2">
    <source>
        <dbReference type="Pfam" id="PF24883"/>
    </source>
</evidence>
<protein>
    <recommendedName>
        <fullName evidence="2">Nephrocystin 3-like N-terminal domain-containing protein</fullName>
    </recommendedName>
</protein>
<comment type="caution">
    <text evidence="3">The sequence shown here is derived from an EMBL/GenBank/DDBJ whole genome shotgun (WGS) entry which is preliminary data.</text>
</comment>
<dbReference type="Pfam" id="PF24883">
    <property type="entry name" value="NPHP3_N"/>
    <property type="match status" value="1"/>
</dbReference>
<reference evidence="3 4" key="1">
    <citation type="journal article" date="2020" name="ISME J.">
        <title>Uncovering the hidden diversity of litter-decomposition mechanisms in mushroom-forming fungi.</title>
        <authorList>
            <person name="Floudas D."/>
            <person name="Bentzer J."/>
            <person name="Ahren D."/>
            <person name="Johansson T."/>
            <person name="Persson P."/>
            <person name="Tunlid A."/>
        </authorList>
    </citation>
    <scope>NUCLEOTIDE SEQUENCE [LARGE SCALE GENOMIC DNA]</scope>
    <source>
        <strain evidence="3 4">CBS 146.42</strain>
    </source>
</reference>
<dbReference type="PANTHER" id="PTHR10039">
    <property type="entry name" value="AMELOGENIN"/>
    <property type="match status" value="1"/>
</dbReference>
<dbReference type="AlphaFoldDB" id="A0A8H5G239"/>
<dbReference type="Proteomes" id="UP000559027">
    <property type="component" value="Unassembled WGS sequence"/>
</dbReference>
<dbReference type="SUPFAM" id="SSF52540">
    <property type="entry name" value="P-loop containing nucleoside triphosphate hydrolases"/>
    <property type="match status" value="1"/>
</dbReference>
<dbReference type="InterPro" id="IPR027417">
    <property type="entry name" value="P-loop_NTPase"/>
</dbReference>
<feature type="domain" description="Nephrocystin 3-like N-terminal" evidence="2">
    <location>
        <begin position="58"/>
        <end position="216"/>
    </location>
</feature>
<organism evidence="3 4">
    <name type="scientific">Leucocoprinus leucothites</name>
    <dbReference type="NCBI Taxonomy" id="201217"/>
    <lineage>
        <taxon>Eukaryota</taxon>
        <taxon>Fungi</taxon>
        <taxon>Dikarya</taxon>
        <taxon>Basidiomycota</taxon>
        <taxon>Agaricomycotina</taxon>
        <taxon>Agaricomycetes</taxon>
        <taxon>Agaricomycetidae</taxon>
        <taxon>Agaricales</taxon>
        <taxon>Agaricineae</taxon>
        <taxon>Agaricaceae</taxon>
        <taxon>Leucocoprinus</taxon>
    </lineage>
</organism>
<dbReference type="OrthoDB" id="5967843at2759"/>
<accession>A0A8H5G239</accession>
<dbReference type="EMBL" id="JAACJO010000006">
    <property type="protein sequence ID" value="KAF5356866.1"/>
    <property type="molecule type" value="Genomic_DNA"/>
</dbReference>
<gene>
    <name evidence="3" type="ORF">D9756_006440</name>
</gene>
<dbReference type="Gene3D" id="3.40.50.300">
    <property type="entry name" value="P-loop containing nucleotide triphosphate hydrolases"/>
    <property type="match status" value="1"/>
</dbReference>
<evidence type="ECO:0000313" key="3">
    <source>
        <dbReference type="EMBL" id="KAF5356866.1"/>
    </source>
</evidence>
<evidence type="ECO:0000313" key="4">
    <source>
        <dbReference type="Proteomes" id="UP000559027"/>
    </source>
</evidence>
<dbReference type="InterPro" id="IPR056884">
    <property type="entry name" value="NPHP3-like_N"/>
</dbReference>
<keyword evidence="1" id="KW-0677">Repeat</keyword>